<dbReference type="InterPro" id="IPR051336">
    <property type="entry name" value="RhoGEF_Guanine_NuclExch_SF"/>
</dbReference>
<dbReference type="SUPFAM" id="SSF50729">
    <property type="entry name" value="PH domain-like"/>
    <property type="match status" value="2"/>
</dbReference>
<dbReference type="Pfam" id="PF00621">
    <property type="entry name" value="RhoGEF"/>
    <property type="match status" value="2"/>
</dbReference>
<sequence>EIQQRHRLANSISSYLIKPVQRITKYQLLLKELLTCCEEGKGEIKDGLEVMLSVPKKANDAMHLSMLEGFDENLESQGELILQDSFQVWDPKTLIRKGRERHLFLFEMSLIFSKEVKDSNGRSKYIYKSKLFTSELGVTEHVEGDPCKFALWVGRTPTSDNKIVLKLSQGSKHMASSIENKQDWIKHIREVIQERTIHLRGALKEPIHIPKTTTAKHHKGRGRDGEDLDSQGEGSSQPDTISLASRTSQNTLDSDKLSGGCELTVVIHDFMASNSNELTVRRGQTVEVLERCHEKPDWCLVRTTDRSPAMEGLVPCSMLCIAHSRSSMEMEGIYNHKDTLSVCSNDSIMPGSSATLQPGHGIGSHTSPGPKRPGNTLRKWLTSPVRRLSSGKADGHVKKLAHKHKKSRDVRKSGEMTMGSQKDSDDSAATPQDETVEERVRNEGLSSGTLSKSSSSGMQSCGEEEGEEGADSVPLPPPMAIQQHSLLQPDSQDDKTSSRLSVRPSSSETPSAAELVSAIEELVKSKMALEDRPSSLNSVLKKRHYILLELVETERDYVRDLGLVVEGYMTRMKEEGVPDDMKGKDKIVFGNIYQIYDWHKDFFLGELEKCLEDPDRLGPLFLKQERRLNMYVVYCQNKPKSEHIVSEYIDTYFEDLKQRLGQRLQITDLLIKPVQRIMKYQLLLKDFLKHSKKAGLESMELEKAVEVMCIVPKRCNDMMNVGRLQGYDGKIVAQGRLLLQDTFMVSDTEGRMKERRIFLFEQVVIFSEPLDKKKGFSLPGFLYKNSIKVNCLGLEESVDTDLCTLILTSRSTNVPLESFVLHSAHPGVREVWTLQISQILESQRNFLNALTSPIEYQRNHVGASGGPCVGAPGGGSSAAPAVGSESPQPSIPSGPQGGGRRPSRIPQPSRLPQPLRHPPDPDGPNKMSGSSPSPAPPPALPTGGSPQGKRPLQTPEDPALTPPPASAVASVPRATVGPLPSTPTSKTRPGAVSPLAPPLATPAFGKDGLPPPPPSPGLKTGSGFWSSMPGSPASRPGSFTFPGEAGESPVRQNSSQVQTGSGSGSHRHSTHSKEADRMSTCSSASEQSIQSTQSNGSESSSSSSVSTMLVTQDYMAVKEDEISVCQGEVVQILASNQQNMFLVFRAATEQGPAAEGWIPGFVLGHTSAIVPDCPEGSMKKSSSWHTLRMRKKSEKKDKEVKKDPKLENGYRKSNKVSVKLLNPNYIYDVPPEFLVPLSDVTCDDAESVTLRCKVCGRPRPTVTWKGPDQSTLSNNGHFSTAYSDTGEATLRIIGVSSEDDGIYTCVATNELGSVTSSASLRVLAVSTDGIRVSWKDNFESHYTEVVELGRGRFSVVKRCDQRGSKRLVAVKQVNKKLMRRDRVTQELNLLQRLQHPHIVGLIDTYETPSSYALVLEMADQGRLLDYIVSWGNLTEEKVACYLRDVLEALQYLHNSRIVHLDIKPENLLVSHSASGQPAVKLTDFGDAVQLNSALYVHPLLGSPEFAPPELVLGDPVSLTSDLWSLGVVTYVLLSGASPFLDESAEETCLNICRLDFSFPRDYFQGVSQGARDFICLLLRTDPGRRPPAALCLQEPWLQDEPSDERARTEGCLDTSRLISFIDRRKNQTDARAIGGVGSFIQSRLQPRV</sequence>
<dbReference type="SUPFAM" id="SSF56112">
    <property type="entry name" value="Protein kinase-like (PK-like)"/>
    <property type="match status" value="1"/>
</dbReference>
<organism evidence="18 19">
    <name type="scientific">Dissostichus eleginoides</name>
    <name type="common">Patagonian toothfish</name>
    <name type="synonym">Dissostichus amissus</name>
    <dbReference type="NCBI Taxonomy" id="100907"/>
    <lineage>
        <taxon>Eukaryota</taxon>
        <taxon>Metazoa</taxon>
        <taxon>Chordata</taxon>
        <taxon>Craniata</taxon>
        <taxon>Vertebrata</taxon>
        <taxon>Euteleostomi</taxon>
        <taxon>Actinopterygii</taxon>
        <taxon>Neopterygii</taxon>
        <taxon>Teleostei</taxon>
        <taxon>Neoteleostei</taxon>
        <taxon>Acanthomorphata</taxon>
        <taxon>Eupercaria</taxon>
        <taxon>Perciformes</taxon>
        <taxon>Notothenioidei</taxon>
        <taxon>Nototheniidae</taxon>
        <taxon>Dissostichus</taxon>
    </lineage>
</organism>
<dbReference type="Pfam" id="PF23587">
    <property type="entry name" value="SH3_KALRN"/>
    <property type="match status" value="1"/>
</dbReference>
<dbReference type="GO" id="GO:0005737">
    <property type="term" value="C:cytoplasm"/>
    <property type="evidence" value="ECO:0007669"/>
    <property type="project" value="UniProtKB-SubCell"/>
</dbReference>
<dbReference type="InterPro" id="IPR003599">
    <property type="entry name" value="Ig_sub"/>
</dbReference>
<dbReference type="PROSITE" id="PS50011">
    <property type="entry name" value="PROTEIN_KINASE_DOM"/>
    <property type="match status" value="1"/>
</dbReference>
<reference evidence="18" key="1">
    <citation type="submission" date="2023-04" db="EMBL/GenBank/DDBJ databases">
        <title>Chromosome-level genome of Chaenocephalus aceratus.</title>
        <authorList>
            <person name="Park H."/>
        </authorList>
    </citation>
    <scope>NUCLEOTIDE SEQUENCE</scope>
    <source>
        <strain evidence="18">DE</strain>
        <tissue evidence="18">Muscle</tissue>
    </source>
</reference>
<feature type="domain" description="SH3" evidence="13">
    <location>
        <begin position="1103"/>
        <end position="1168"/>
    </location>
</feature>
<evidence type="ECO:0000256" key="1">
    <source>
        <dbReference type="ARBA" id="ARBA00004496"/>
    </source>
</evidence>
<dbReference type="Gene3D" id="2.30.30.40">
    <property type="entry name" value="SH3 Domains"/>
    <property type="match status" value="2"/>
</dbReference>
<dbReference type="EMBL" id="JASDAP010000025">
    <property type="protein sequence ID" value="KAK1880320.1"/>
    <property type="molecule type" value="Genomic_DNA"/>
</dbReference>
<dbReference type="Pfam" id="PF00069">
    <property type="entry name" value="Pkinase"/>
    <property type="match status" value="1"/>
</dbReference>
<feature type="compositionally biased region" description="Low complexity" evidence="12">
    <location>
        <begin position="877"/>
        <end position="894"/>
    </location>
</feature>
<evidence type="ECO:0000256" key="7">
    <source>
        <dbReference type="ARBA" id="ARBA00022741"/>
    </source>
</evidence>
<feature type="domain" description="DH" evidence="15">
    <location>
        <begin position="542"/>
        <end position="718"/>
    </location>
</feature>
<evidence type="ECO:0000256" key="6">
    <source>
        <dbReference type="ARBA" id="ARBA00022737"/>
    </source>
</evidence>
<dbReference type="Proteomes" id="UP001228049">
    <property type="component" value="Unassembled WGS sequence"/>
</dbReference>
<evidence type="ECO:0000313" key="18">
    <source>
        <dbReference type="EMBL" id="KAK1880320.1"/>
    </source>
</evidence>
<evidence type="ECO:0000256" key="11">
    <source>
        <dbReference type="PROSITE-ProRule" id="PRU10141"/>
    </source>
</evidence>
<dbReference type="SUPFAM" id="SSF48065">
    <property type="entry name" value="DBL homology domain (DH-domain)"/>
    <property type="match status" value="2"/>
</dbReference>
<dbReference type="InterPro" id="IPR001849">
    <property type="entry name" value="PH_domain"/>
</dbReference>
<dbReference type="Gene3D" id="1.10.510.10">
    <property type="entry name" value="Transferase(Phosphotransferase) domain 1"/>
    <property type="match status" value="1"/>
</dbReference>
<dbReference type="CDD" id="cd13241">
    <property type="entry name" value="PH2_Kalirin_Trio_p63RhoGEF"/>
    <property type="match status" value="1"/>
</dbReference>
<dbReference type="PANTHER" id="PTHR22826">
    <property type="entry name" value="RHO GUANINE EXCHANGE FACTOR-RELATED"/>
    <property type="match status" value="1"/>
</dbReference>
<dbReference type="GO" id="GO:0004672">
    <property type="term" value="F:protein kinase activity"/>
    <property type="evidence" value="ECO:0007669"/>
    <property type="project" value="InterPro"/>
</dbReference>
<evidence type="ECO:0000256" key="5">
    <source>
        <dbReference type="ARBA" id="ARBA00022658"/>
    </source>
</evidence>
<dbReference type="SMART" id="SM00408">
    <property type="entry name" value="IGc2"/>
    <property type="match status" value="1"/>
</dbReference>
<dbReference type="Pfam" id="PF07679">
    <property type="entry name" value="I-set"/>
    <property type="match status" value="1"/>
</dbReference>
<dbReference type="GO" id="GO:0005085">
    <property type="term" value="F:guanyl-nucleotide exchange factor activity"/>
    <property type="evidence" value="ECO:0007669"/>
    <property type="project" value="UniProtKB-KW"/>
</dbReference>
<feature type="compositionally biased region" description="Low complexity" evidence="12">
    <location>
        <begin position="966"/>
        <end position="976"/>
    </location>
</feature>
<evidence type="ECO:0000256" key="4">
    <source>
        <dbReference type="ARBA" id="ARBA00022490"/>
    </source>
</evidence>
<dbReference type="Gene3D" id="2.30.29.30">
    <property type="entry name" value="Pleckstrin-homology domain (PH domain)/Phosphotyrosine-binding domain (PTB)"/>
    <property type="match status" value="2"/>
</dbReference>
<evidence type="ECO:0000256" key="8">
    <source>
        <dbReference type="ARBA" id="ARBA00022840"/>
    </source>
</evidence>
<dbReference type="InterPro" id="IPR013783">
    <property type="entry name" value="Ig-like_fold"/>
</dbReference>
<dbReference type="SUPFAM" id="SSF48726">
    <property type="entry name" value="Immunoglobulin"/>
    <property type="match status" value="1"/>
</dbReference>
<feature type="compositionally biased region" description="Polar residues" evidence="12">
    <location>
        <begin position="232"/>
        <end position="241"/>
    </location>
</feature>
<dbReference type="FunFam" id="1.20.900.10:FF:000008">
    <property type="entry name" value="rho guanine nucleotide exchange factor 25"/>
    <property type="match status" value="1"/>
</dbReference>
<dbReference type="InterPro" id="IPR017441">
    <property type="entry name" value="Protein_kinase_ATP_BS"/>
</dbReference>
<evidence type="ECO:0000259" key="14">
    <source>
        <dbReference type="PROSITE" id="PS50003"/>
    </source>
</evidence>
<dbReference type="FunFam" id="2.60.40.10:FF:000368">
    <property type="entry name" value="kalirin isoform X1"/>
    <property type="match status" value="1"/>
</dbReference>
<evidence type="ECO:0000256" key="10">
    <source>
        <dbReference type="PROSITE-ProRule" id="PRU00192"/>
    </source>
</evidence>
<dbReference type="InterPro" id="IPR013098">
    <property type="entry name" value="Ig_I-set"/>
</dbReference>
<feature type="compositionally biased region" description="Low complexity" evidence="12">
    <location>
        <begin position="1088"/>
        <end position="1104"/>
    </location>
</feature>
<accession>A0AAD9BAQ8</accession>
<comment type="caution">
    <text evidence="18">The sequence shown here is derived from an EMBL/GenBank/DDBJ whole genome shotgun (WGS) entry which is preliminary data.</text>
</comment>
<dbReference type="InterPro" id="IPR007110">
    <property type="entry name" value="Ig-like_dom"/>
</dbReference>
<feature type="domain" description="Protein kinase" evidence="16">
    <location>
        <begin position="1342"/>
        <end position="1597"/>
    </location>
</feature>
<feature type="binding site" evidence="11">
    <location>
        <position position="1371"/>
    </location>
    <ligand>
        <name>ATP</name>
        <dbReference type="ChEBI" id="CHEBI:30616"/>
    </ligand>
</feature>
<dbReference type="InterPro" id="IPR036028">
    <property type="entry name" value="SH3-like_dom_sf"/>
</dbReference>
<dbReference type="PROSITE" id="PS50835">
    <property type="entry name" value="IG_LIKE"/>
    <property type="match status" value="1"/>
</dbReference>
<keyword evidence="8 11" id="KW-0067">ATP-binding</keyword>
<dbReference type="SMART" id="SM00220">
    <property type="entry name" value="S_TKc"/>
    <property type="match status" value="1"/>
</dbReference>
<feature type="domain" description="PH" evidence="14">
    <location>
        <begin position="73"/>
        <end position="193"/>
    </location>
</feature>
<feature type="compositionally biased region" description="Basic residues" evidence="12">
    <location>
        <begin position="398"/>
        <end position="409"/>
    </location>
</feature>
<dbReference type="InterPro" id="IPR035899">
    <property type="entry name" value="DBL_dom_sf"/>
</dbReference>
<keyword evidence="3 10" id="KW-0728">SH3 domain</keyword>
<evidence type="ECO:0000256" key="2">
    <source>
        <dbReference type="ARBA" id="ARBA00006692"/>
    </source>
</evidence>
<feature type="region of interest" description="Disordered" evidence="12">
    <location>
        <begin position="203"/>
        <end position="241"/>
    </location>
</feature>
<dbReference type="GO" id="GO:0007411">
    <property type="term" value="P:axon guidance"/>
    <property type="evidence" value="ECO:0007669"/>
    <property type="project" value="TreeGrafter"/>
</dbReference>
<feature type="domain" description="SH3" evidence="13">
    <location>
        <begin position="259"/>
        <end position="324"/>
    </location>
</feature>
<dbReference type="InterPro" id="IPR055251">
    <property type="entry name" value="SOS1_NGEF_PH"/>
</dbReference>
<feature type="region of interest" description="Disordered" evidence="12">
    <location>
        <begin position="351"/>
        <end position="513"/>
    </location>
</feature>
<keyword evidence="9" id="KW-0393">Immunoglobulin domain</keyword>
<feature type="compositionally biased region" description="Low complexity" evidence="12">
    <location>
        <begin position="904"/>
        <end position="914"/>
    </location>
</feature>
<dbReference type="Gene3D" id="1.20.900.10">
    <property type="entry name" value="Dbl homology (DH) domain"/>
    <property type="match status" value="2"/>
</dbReference>
<dbReference type="InterPro" id="IPR011009">
    <property type="entry name" value="Kinase-like_dom_sf"/>
</dbReference>
<evidence type="ECO:0000259" key="15">
    <source>
        <dbReference type="PROSITE" id="PS50010"/>
    </source>
</evidence>
<feature type="region of interest" description="Disordered" evidence="12">
    <location>
        <begin position="1174"/>
        <end position="1202"/>
    </location>
</feature>
<dbReference type="Gene3D" id="3.30.200.20">
    <property type="entry name" value="Phosphorylase Kinase, domain 1"/>
    <property type="match status" value="1"/>
</dbReference>
<dbReference type="GO" id="GO:0019898">
    <property type="term" value="C:extrinsic component of membrane"/>
    <property type="evidence" value="ECO:0007669"/>
    <property type="project" value="TreeGrafter"/>
</dbReference>
<dbReference type="InterPro" id="IPR003598">
    <property type="entry name" value="Ig_sub2"/>
</dbReference>
<proteinExistence type="inferred from homology"/>
<evidence type="ECO:0000259" key="17">
    <source>
        <dbReference type="PROSITE" id="PS50835"/>
    </source>
</evidence>
<dbReference type="GO" id="GO:0005524">
    <property type="term" value="F:ATP binding"/>
    <property type="evidence" value="ECO:0007669"/>
    <property type="project" value="UniProtKB-UniRule"/>
</dbReference>
<feature type="domain" description="DH" evidence="15">
    <location>
        <begin position="1"/>
        <end position="61"/>
    </location>
</feature>
<keyword evidence="5" id="KW-0344">Guanine-nucleotide releasing factor</keyword>
<keyword evidence="19" id="KW-1185">Reference proteome</keyword>
<dbReference type="InterPro" id="IPR011993">
    <property type="entry name" value="PH-like_dom_sf"/>
</dbReference>
<dbReference type="Pfam" id="PF22697">
    <property type="entry name" value="SOS1_NGEF_PH"/>
    <property type="match status" value="2"/>
</dbReference>
<evidence type="ECO:0000256" key="12">
    <source>
        <dbReference type="SAM" id="MobiDB-lite"/>
    </source>
</evidence>
<dbReference type="InterPro" id="IPR047054">
    <property type="entry name" value="Kalirin_TRIO_PH_1"/>
</dbReference>
<dbReference type="PROSITE" id="PS50003">
    <property type="entry name" value="PH_DOMAIN"/>
    <property type="match status" value="1"/>
</dbReference>
<feature type="domain" description="Ig-like" evidence="17">
    <location>
        <begin position="1231"/>
        <end position="1321"/>
    </location>
</feature>
<evidence type="ECO:0000259" key="16">
    <source>
        <dbReference type="PROSITE" id="PS50011"/>
    </source>
</evidence>
<keyword evidence="7 11" id="KW-0547">Nucleotide-binding</keyword>
<evidence type="ECO:0000259" key="13">
    <source>
        <dbReference type="PROSITE" id="PS50002"/>
    </source>
</evidence>
<dbReference type="InterPro" id="IPR008271">
    <property type="entry name" value="Ser/Thr_kinase_AS"/>
</dbReference>
<feature type="non-terminal residue" evidence="18">
    <location>
        <position position="1"/>
    </location>
</feature>
<evidence type="ECO:0000256" key="3">
    <source>
        <dbReference type="ARBA" id="ARBA00022443"/>
    </source>
</evidence>
<dbReference type="PROSITE" id="PS00107">
    <property type="entry name" value="PROTEIN_KINASE_ATP"/>
    <property type="match status" value="1"/>
</dbReference>
<comment type="similarity">
    <text evidence="2">Belongs to the protein kinase superfamily. CAMK Ser/Thr protein kinase family.</text>
</comment>
<dbReference type="InterPro" id="IPR028570">
    <property type="entry name" value="Kalirin_TRIO_SH3_1"/>
</dbReference>
<dbReference type="Pfam" id="PF16609">
    <property type="entry name" value="SH3-RhoG_link"/>
    <property type="match status" value="1"/>
</dbReference>
<dbReference type="CDD" id="cd11853">
    <property type="entry name" value="SH3_Kalirin_2"/>
    <property type="match status" value="1"/>
</dbReference>
<dbReference type="SMART" id="SM00326">
    <property type="entry name" value="SH3"/>
    <property type="match status" value="2"/>
</dbReference>
<dbReference type="PROSITE" id="PS50002">
    <property type="entry name" value="SH3"/>
    <property type="match status" value="2"/>
</dbReference>
<dbReference type="SMART" id="SM00233">
    <property type="entry name" value="PH"/>
    <property type="match status" value="2"/>
</dbReference>
<dbReference type="CDD" id="cd11852">
    <property type="entry name" value="SH3_Kalirin_1"/>
    <property type="match status" value="1"/>
</dbReference>
<comment type="subcellular location">
    <subcellularLocation>
        <location evidence="1">Cytoplasm</location>
    </subcellularLocation>
</comment>
<dbReference type="InterPro" id="IPR036179">
    <property type="entry name" value="Ig-like_dom_sf"/>
</dbReference>
<dbReference type="SMART" id="SM00325">
    <property type="entry name" value="RhoGEF"/>
    <property type="match status" value="1"/>
</dbReference>
<dbReference type="InterPro" id="IPR000219">
    <property type="entry name" value="DH_dom"/>
</dbReference>
<dbReference type="FunFam" id="1.10.510.10:FF:000152">
    <property type="entry name" value="kalirin isoform X1"/>
    <property type="match status" value="1"/>
</dbReference>
<feature type="compositionally biased region" description="Gly residues" evidence="12">
    <location>
        <begin position="867"/>
        <end position="876"/>
    </location>
</feature>
<dbReference type="Pfam" id="PF00018">
    <property type="entry name" value="SH3_1"/>
    <property type="match status" value="1"/>
</dbReference>
<dbReference type="Gene3D" id="2.60.40.10">
    <property type="entry name" value="Immunoglobulins"/>
    <property type="match status" value="1"/>
</dbReference>
<evidence type="ECO:0000313" key="19">
    <source>
        <dbReference type="Proteomes" id="UP001228049"/>
    </source>
</evidence>
<dbReference type="SMART" id="SM00409">
    <property type="entry name" value="IG"/>
    <property type="match status" value="1"/>
</dbReference>
<feature type="region of interest" description="Disordered" evidence="12">
    <location>
        <begin position="867"/>
        <end position="1104"/>
    </location>
</feature>
<name>A0AAD9BAQ8_DISEL</name>
<dbReference type="SUPFAM" id="SSF50044">
    <property type="entry name" value="SH3-domain"/>
    <property type="match status" value="2"/>
</dbReference>
<protein>
    <submittedName>
        <fullName evidence="18">Triple functional domain protein</fullName>
    </submittedName>
</protein>
<keyword evidence="6" id="KW-0677">Repeat</keyword>
<dbReference type="FunFam" id="2.30.29.30:FF:000040">
    <property type="entry name" value="Kalirin RhoGEF kinase b"/>
    <property type="match status" value="1"/>
</dbReference>
<dbReference type="InterPro" id="IPR000719">
    <property type="entry name" value="Prot_kinase_dom"/>
</dbReference>
<dbReference type="InterPro" id="IPR047053">
    <property type="entry name" value="Kalirin_TRIO_SH3_2"/>
</dbReference>
<dbReference type="CDD" id="cd00160">
    <property type="entry name" value="RhoGEF"/>
    <property type="match status" value="1"/>
</dbReference>
<dbReference type="PROSITE" id="PS50010">
    <property type="entry name" value="DH_2"/>
    <property type="match status" value="2"/>
</dbReference>
<dbReference type="PANTHER" id="PTHR22826:SF206">
    <property type="entry name" value="TRIPLE FUNCTIONAL DOMAIN PROTEIN"/>
    <property type="match status" value="1"/>
</dbReference>
<dbReference type="CDD" id="cd13240">
    <property type="entry name" value="PH1_Kalirin_Trio_like"/>
    <property type="match status" value="1"/>
</dbReference>
<dbReference type="PROSITE" id="PS00108">
    <property type="entry name" value="PROTEIN_KINASE_ST"/>
    <property type="match status" value="1"/>
</dbReference>
<dbReference type="InterPro" id="IPR001452">
    <property type="entry name" value="SH3_domain"/>
</dbReference>
<gene>
    <name evidence="18" type="ORF">KUDE01_025848</name>
</gene>
<dbReference type="FunFam" id="2.30.30.40:FF:000038">
    <property type="entry name" value="kalirin isoform X1"/>
    <property type="match status" value="1"/>
</dbReference>
<feature type="compositionally biased region" description="Low complexity" evidence="12">
    <location>
        <begin position="443"/>
        <end position="461"/>
    </location>
</feature>
<feature type="compositionally biased region" description="Low complexity" evidence="12">
    <location>
        <begin position="498"/>
        <end position="507"/>
    </location>
</feature>
<keyword evidence="4" id="KW-0963">Cytoplasm</keyword>
<evidence type="ECO:0000256" key="9">
    <source>
        <dbReference type="ARBA" id="ARBA00023319"/>
    </source>
</evidence>
<dbReference type="FunFam" id="2.30.30.40:FF:000040">
    <property type="entry name" value="kalirin isoform X1"/>
    <property type="match status" value="1"/>
</dbReference>